<dbReference type="InterPro" id="IPR001547">
    <property type="entry name" value="Glyco_hydro_5"/>
</dbReference>
<keyword evidence="8" id="KW-1185">Reference proteome</keyword>
<evidence type="ECO:0000313" key="8">
    <source>
        <dbReference type="Proteomes" id="UP001634393"/>
    </source>
</evidence>
<dbReference type="Proteomes" id="UP001634393">
    <property type="component" value="Unassembled WGS sequence"/>
</dbReference>
<protein>
    <recommendedName>
        <fullName evidence="6">Glycoside hydrolase family 5 domain-containing protein</fullName>
    </recommendedName>
</protein>
<feature type="signal peptide" evidence="5">
    <location>
        <begin position="1"/>
        <end position="24"/>
    </location>
</feature>
<dbReference type="EMBL" id="JBJXBP010000007">
    <property type="protein sequence ID" value="KAL3818007.1"/>
    <property type="molecule type" value="Genomic_DNA"/>
</dbReference>
<dbReference type="PANTHER" id="PTHR31263">
    <property type="entry name" value="CELLULASE FAMILY PROTEIN (AFU_ORTHOLOGUE AFUA_5G14560)"/>
    <property type="match status" value="1"/>
</dbReference>
<evidence type="ECO:0000256" key="4">
    <source>
        <dbReference type="RuleBase" id="RU361153"/>
    </source>
</evidence>
<name>A0ABD3S0L8_9LAMI</name>
<dbReference type="PANTHER" id="PTHR31263:SF68">
    <property type="entry name" value="GLYCOSIDE HYDROLASE FAMILY 5 DOMAIN-CONTAINING PROTEIN"/>
    <property type="match status" value="1"/>
</dbReference>
<dbReference type="InterPro" id="IPR017853">
    <property type="entry name" value="GH"/>
</dbReference>
<accession>A0ABD3S0L8</accession>
<feature type="domain" description="Glycoside hydrolase family 5" evidence="6">
    <location>
        <begin position="71"/>
        <end position="349"/>
    </location>
</feature>
<dbReference type="InterPro" id="IPR035992">
    <property type="entry name" value="Ricin_B-like_lectins"/>
</dbReference>
<organism evidence="7 8">
    <name type="scientific">Penstemon smallii</name>
    <dbReference type="NCBI Taxonomy" id="265156"/>
    <lineage>
        <taxon>Eukaryota</taxon>
        <taxon>Viridiplantae</taxon>
        <taxon>Streptophyta</taxon>
        <taxon>Embryophyta</taxon>
        <taxon>Tracheophyta</taxon>
        <taxon>Spermatophyta</taxon>
        <taxon>Magnoliopsida</taxon>
        <taxon>eudicotyledons</taxon>
        <taxon>Gunneridae</taxon>
        <taxon>Pentapetalae</taxon>
        <taxon>asterids</taxon>
        <taxon>lamiids</taxon>
        <taxon>Lamiales</taxon>
        <taxon>Plantaginaceae</taxon>
        <taxon>Cheloneae</taxon>
        <taxon>Penstemon</taxon>
    </lineage>
</organism>
<dbReference type="SUPFAM" id="SSF50370">
    <property type="entry name" value="Ricin B-like lectins"/>
    <property type="match status" value="1"/>
</dbReference>
<keyword evidence="2 4" id="KW-0378">Hydrolase</keyword>
<dbReference type="Pfam" id="PF00150">
    <property type="entry name" value="Cellulase"/>
    <property type="match status" value="1"/>
</dbReference>
<evidence type="ECO:0000313" key="7">
    <source>
        <dbReference type="EMBL" id="KAL3818007.1"/>
    </source>
</evidence>
<reference evidence="7 8" key="1">
    <citation type="submission" date="2024-12" db="EMBL/GenBank/DDBJ databases">
        <title>The unique morphological basis and parallel evolutionary history of personate flowers in Penstemon.</title>
        <authorList>
            <person name="Depatie T.H."/>
            <person name="Wessinger C.A."/>
        </authorList>
    </citation>
    <scope>NUCLEOTIDE SEQUENCE [LARGE SCALE GENOMIC DNA]</scope>
    <source>
        <strain evidence="7">WTNN_2</strain>
        <tissue evidence="7">Leaf</tissue>
    </source>
</reference>
<dbReference type="Gene3D" id="3.20.20.80">
    <property type="entry name" value="Glycosidases"/>
    <property type="match status" value="1"/>
</dbReference>
<evidence type="ECO:0000256" key="5">
    <source>
        <dbReference type="SAM" id="SignalP"/>
    </source>
</evidence>
<dbReference type="SUPFAM" id="SSF51445">
    <property type="entry name" value="(Trans)glycosidases"/>
    <property type="match status" value="1"/>
</dbReference>
<evidence type="ECO:0000256" key="2">
    <source>
        <dbReference type="ARBA" id="ARBA00022801"/>
    </source>
</evidence>
<sequence>MTSKKSVAIFLILFLQITSHYCNSLPLSTSSRWIIDQTTGKRVKLTCVNWVSHLDPMIAEGLEKKPLKFIAGQIAKTGFNCVRFTWATFMFTRPEFGNRTVSQSLDKFGLKDAKLGIAKNNPQFLNMNVVEVHKAVVAELGRNNLMVVLDNHVSQPQWCCGGDDGNGFFGDSSFDPNEWLLGLSAVARVYKSIPGVVGMSMRNELRGNRQNEDDWYTYMQKGAVIIHRENPNFLVIVSGLSYDTILGFLKTKPFGVNLNNKLVYEAHWYSFGTPPIKWINQTNQICASVTQNAQNNYIFLTRGNNSFPLFLSEFGIDQRGRNERDNRYMSCLLATMAENDIDWALWTFQGSYMLREGKVNLEEVYGVMDLNWNRARNPPFLERLQLIRQTNQDPKSTRPTNYVMYHPLSGQCVQIGKTNVFLANCKTATRWDQHQDGGPIKLAGNAQCLGLVGDGGAARVSNDCSSKWKFVSSSGLHLAAQNGQGKYLCLEKNVADSTLVTRKCLCIEDSLSDVPSCADNPEIQWFKLVPTNV</sequence>
<dbReference type="AlphaFoldDB" id="A0ABD3S0L8"/>
<evidence type="ECO:0000256" key="3">
    <source>
        <dbReference type="ARBA" id="ARBA00023295"/>
    </source>
</evidence>
<keyword evidence="3 4" id="KW-0326">Glycosidase</keyword>
<proteinExistence type="inferred from homology"/>
<evidence type="ECO:0000256" key="1">
    <source>
        <dbReference type="ARBA" id="ARBA00005641"/>
    </source>
</evidence>
<feature type="chain" id="PRO_5044811093" description="Glycoside hydrolase family 5 domain-containing protein" evidence="5">
    <location>
        <begin position="25"/>
        <end position="533"/>
    </location>
</feature>
<comment type="similarity">
    <text evidence="1 4">Belongs to the glycosyl hydrolase 5 (cellulase A) family.</text>
</comment>
<gene>
    <name evidence="7" type="ORF">ACJIZ3_003912</name>
</gene>
<comment type="caution">
    <text evidence="7">The sequence shown here is derived from an EMBL/GenBank/DDBJ whole genome shotgun (WGS) entry which is preliminary data.</text>
</comment>
<evidence type="ECO:0000259" key="6">
    <source>
        <dbReference type="Pfam" id="PF00150"/>
    </source>
</evidence>
<dbReference type="GO" id="GO:0016798">
    <property type="term" value="F:hydrolase activity, acting on glycosyl bonds"/>
    <property type="evidence" value="ECO:0007669"/>
    <property type="project" value="UniProtKB-KW"/>
</dbReference>
<keyword evidence="5" id="KW-0732">Signal</keyword>